<gene>
    <name evidence="1" type="ORF">DSM112329_02777</name>
</gene>
<reference evidence="1" key="1">
    <citation type="submission" date="2022-12" db="EMBL/GenBank/DDBJ databases">
        <title>Paraconexibacter alkalitolerans sp. nov. and Baekduia alba sp. nov., isolated from soil and emended description of the genera Paraconexibacter (Chun et al., 2020) and Baekduia (An et al., 2020).</title>
        <authorList>
            <person name="Vieira S."/>
            <person name="Huber K.J."/>
            <person name="Geppert A."/>
            <person name="Wolf J."/>
            <person name="Neumann-Schaal M."/>
            <person name="Muesken M."/>
            <person name="Overmann J."/>
        </authorList>
    </citation>
    <scope>NUCLEOTIDE SEQUENCE</scope>
    <source>
        <strain evidence="1">AEG42_29</strain>
    </source>
</reference>
<dbReference type="AlphaFoldDB" id="A0AAU7AWC4"/>
<dbReference type="KEGG" id="parq:DSM112329_02777"/>
<name>A0AAU7AWC4_9ACTN</name>
<organism evidence="1">
    <name type="scientific">Paraconexibacter sp. AEG42_29</name>
    <dbReference type="NCBI Taxonomy" id="2997339"/>
    <lineage>
        <taxon>Bacteria</taxon>
        <taxon>Bacillati</taxon>
        <taxon>Actinomycetota</taxon>
        <taxon>Thermoleophilia</taxon>
        <taxon>Solirubrobacterales</taxon>
        <taxon>Paraconexibacteraceae</taxon>
        <taxon>Paraconexibacter</taxon>
    </lineage>
</organism>
<accession>A0AAU7AWC4</accession>
<dbReference type="PROSITE" id="PS51257">
    <property type="entry name" value="PROKAR_LIPOPROTEIN"/>
    <property type="match status" value="1"/>
</dbReference>
<proteinExistence type="predicted"/>
<dbReference type="RefSeq" id="WP_354702419.1">
    <property type="nucleotide sequence ID" value="NZ_CP114014.1"/>
</dbReference>
<evidence type="ECO:0000313" key="1">
    <source>
        <dbReference type="EMBL" id="XAY05917.1"/>
    </source>
</evidence>
<dbReference type="EMBL" id="CP114014">
    <property type="protein sequence ID" value="XAY05917.1"/>
    <property type="molecule type" value="Genomic_DNA"/>
</dbReference>
<sequence>MRARRTAGIVAAAVALGLGTGCGEEGDDGGRSPDAAAFAARYLPAGTDAAATLDLDYDGPQWQALKTLYARVAKTGALPGVLGIAASPPTLDGALDIAARFVGLSFTDDIEPLLGGHLVGGAAVTPAPALPPDQQRIVERVDPTPVFDENPDARGRGYYVDRSGRRVRDLPEATIRRALTAAADSEPTIDGALVYRVPDTKALDRVLEKLEKQGLSRTALPGVKDAVQLADGLALAGGDTLVLSLSDDDDDGAALSRILAGRGVSAALLPRTKALLDVRLQPDALGALLDSGELTRAKATPPGRALRRVTATLGLDEDGVEADARVDFDGLPASRLPLPAARAVDVPTGVGLGSGSADQSLTTVFLARLVRAVYPDSDFVEAVEALEADTGLTFETGVLQQFSGPSQSLLMPTDRGTTEFAARSSLRDPAAMRKLLPTLVPRLPAILDGLNGLGSTGLAGLLLVAPDAPLVPEAASFLGAVTLKLIGGDPKDPTSTDELLYSVSGVDAAENVTGADGVVYGVIGDVFVVASSKALARKVAAVRTSREDPAATRLQFDVGRLLDESGADPEERRLLEALVEDGELAASARGGDIVASAEVDFGD</sequence>
<protein>
    <submittedName>
        <fullName evidence="1">Uncharacterized protein</fullName>
    </submittedName>
</protein>